<gene>
    <name evidence="2" type="ORF">DM867_11820</name>
    <name evidence="3" type="ORF">DMP03_13675</name>
    <name evidence="4" type="ORF">DP108_12565</name>
</gene>
<proteinExistence type="predicted"/>
<dbReference type="EMBL" id="QKKZ01000006">
    <property type="protein sequence ID" value="KAB7512879.1"/>
    <property type="molecule type" value="Genomic_DNA"/>
</dbReference>
<accession>A0A5N5U5G6</accession>
<dbReference type="Proteomes" id="UP000326207">
    <property type="component" value="Unassembled WGS sequence"/>
</dbReference>
<evidence type="ECO:0000313" key="4">
    <source>
        <dbReference type="EMBL" id="KAB7513727.1"/>
    </source>
</evidence>
<dbReference type="Pfam" id="PF02697">
    <property type="entry name" value="VAPB_antitox"/>
    <property type="match status" value="1"/>
</dbReference>
<keyword evidence="1" id="KW-1277">Toxin-antitoxin system</keyword>
<dbReference type="EMBL" id="QMDY01000011">
    <property type="protein sequence ID" value="KAB7513727.1"/>
    <property type="molecule type" value="Genomic_DNA"/>
</dbReference>
<evidence type="ECO:0000313" key="2">
    <source>
        <dbReference type="EMBL" id="KAB7512879.1"/>
    </source>
</evidence>
<accession>A0A5N5U368</accession>
<dbReference type="EMBL" id="QJOW01000008">
    <property type="protein sequence ID" value="KAB7512996.1"/>
    <property type="molecule type" value="Genomic_DNA"/>
</dbReference>
<protein>
    <recommendedName>
        <fullName evidence="8">Antitoxin</fullName>
    </recommendedName>
</protein>
<evidence type="ECO:0000313" key="3">
    <source>
        <dbReference type="EMBL" id="KAB7512996.1"/>
    </source>
</evidence>
<evidence type="ECO:0000313" key="6">
    <source>
        <dbReference type="Proteomes" id="UP000326302"/>
    </source>
</evidence>
<dbReference type="InterPro" id="IPR003847">
    <property type="entry name" value="Put_antitoxin"/>
</dbReference>
<dbReference type="Proteomes" id="UP000326302">
    <property type="component" value="Unassembled WGS sequence"/>
</dbReference>
<dbReference type="OrthoDB" id="9187at2157"/>
<dbReference type="AlphaFoldDB" id="A0A5N5U345"/>
<dbReference type="Proteomes" id="UP000326865">
    <property type="component" value="Unassembled WGS sequence"/>
</dbReference>
<keyword evidence="7" id="KW-1185">Reference proteome</keyword>
<comment type="caution">
    <text evidence="3">The sequence shown here is derived from an EMBL/GenBank/DDBJ whole genome shotgun (WGS) entry which is preliminary data.</text>
</comment>
<reference evidence="5 6" key="1">
    <citation type="submission" date="2019-10" db="EMBL/GenBank/DDBJ databases">
        <title>Unraveling microbial dark matter from salterns through culturing: the case of the genus Halosegnis.</title>
        <authorList>
            <person name="Duran-Viseras A."/>
            <person name="Andrei A.-S."/>
            <person name="Vera-Gargallo B."/>
            <person name="Ghai R."/>
            <person name="Sanchez-Porro C."/>
            <person name="Ventosa A."/>
        </authorList>
    </citation>
    <scope>NUCLEOTIDE SEQUENCE [LARGE SCALE GENOMIC DNA]</scope>
    <source>
        <strain evidence="3 6">F17-44</strain>
        <strain evidence="2 7">F18-79</strain>
        <strain evidence="4 5">F19-13</strain>
    </source>
</reference>
<evidence type="ECO:0000313" key="7">
    <source>
        <dbReference type="Proteomes" id="UP000326865"/>
    </source>
</evidence>
<sequence length="82" mass="9262">MVRIEEGLYERLKDKKRDDETFSEAIERLTGDYTLVDFADEFADGDGSSWEEHKEAIEAAEAAQNEEMAAFHDESEGSAAEQ</sequence>
<evidence type="ECO:0008006" key="8">
    <source>
        <dbReference type="Google" id="ProtNLM"/>
    </source>
</evidence>
<name>A0A5N5U345_9EURY</name>
<organism evidence="3 6">
    <name type="scientific">Halosegnis rubeus</name>
    <dbReference type="NCBI Taxonomy" id="2212850"/>
    <lineage>
        <taxon>Archaea</taxon>
        <taxon>Methanobacteriati</taxon>
        <taxon>Methanobacteriota</taxon>
        <taxon>Stenosarchaea group</taxon>
        <taxon>Halobacteria</taxon>
        <taxon>Halobacteriales</taxon>
        <taxon>Natronomonadaceae</taxon>
        <taxon>Halosegnis</taxon>
    </lineage>
</organism>
<evidence type="ECO:0000256" key="1">
    <source>
        <dbReference type="ARBA" id="ARBA00022649"/>
    </source>
</evidence>
<evidence type="ECO:0000313" key="5">
    <source>
        <dbReference type="Proteomes" id="UP000326207"/>
    </source>
</evidence>
<accession>A0A5N5U345</accession>